<dbReference type="NCBIfam" id="TIGR04127">
    <property type="entry name" value="flavo_near_exo"/>
    <property type="match status" value="1"/>
</dbReference>
<feature type="transmembrane region" description="Helical" evidence="1">
    <location>
        <begin position="84"/>
        <end position="104"/>
    </location>
</feature>
<evidence type="ECO:0000313" key="2">
    <source>
        <dbReference type="EMBL" id="MDT0553265.1"/>
    </source>
</evidence>
<feature type="transmembrane region" description="Helical" evidence="1">
    <location>
        <begin position="50"/>
        <end position="72"/>
    </location>
</feature>
<dbReference type="Proteomes" id="UP001252186">
    <property type="component" value="Unassembled WGS sequence"/>
</dbReference>
<protein>
    <submittedName>
        <fullName evidence="2">Exosortase F system-associated protein</fullName>
    </submittedName>
</protein>
<keyword evidence="1" id="KW-1133">Transmembrane helix</keyword>
<sequence>MKKVIRYSVIAILFLLLFFIRGFEDVLFYDPFLLYFENDYLLAEFPSVDMWKLFLSILFRFSLNSIVSVLILKFVFSETVQLKFLIWLYIVFFIVCVSVFLIQVQSEFDNGYLFPFYVRRLLIHPMLLIVLLPVYFVKRNR</sequence>
<keyword evidence="1" id="KW-0812">Transmembrane</keyword>
<proteinExistence type="predicted"/>
<dbReference type="EMBL" id="JAVRHV010000003">
    <property type="protein sequence ID" value="MDT0553265.1"/>
    <property type="molecule type" value="Genomic_DNA"/>
</dbReference>
<keyword evidence="3" id="KW-1185">Reference proteome</keyword>
<organism evidence="2 3">
    <name type="scientific">Urechidicola vernalis</name>
    <dbReference type="NCBI Taxonomy" id="3075600"/>
    <lineage>
        <taxon>Bacteria</taxon>
        <taxon>Pseudomonadati</taxon>
        <taxon>Bacteroidota</taxon>
        <taxon>Flavobacteriia</taxon>
        <taxon>Flavobacteriales</taxon>
        <taxon>Flavobacteriaceae</taxon>
        <taxon>Urechidicola</taxon>
    </lineage>
</organism>
<keyword evidence="1" id="KW-0472">Membrane</keyword>
<evidence type="ECO:0000256" key="1">
    <source>
        <dbReference type="SAM" id="Phobius"/>
    </source>
</evidence>
<accession>A0ABU2Y528</accession>
<dbReference type="RefSeq" id="WP_311593258.1">
    <property type="nucleotide sequence ID" value="NZ_JAVRHV010000003.1"/>
</dbReference>
<evidence type="ECO:0000313" key="3">
    <source>
        <dbReference type="Proteomes" id="UP001252186"/>
    </source>
</evidence>
<reference evidence="2 3" key="1">
    <citation type="submission" date="2023-09" db="EMBL/GenBank/DDBJ databases">
        <authorList>
            <person name="Rey-Velasco X."/>
        </authorList>
    </citation>
    <scope>NUCLEOTIDE SEQUENCE [LARGE SCALE GENOMIC DNA]</scope>
    <source>
        <strain evidence="2 3">P050</strain>
    </source>
</reference>
<name>A0ABU2Y528_9FLAO</name>
<feature type="transmembrane region" description="Helical" evidence="1">
    <location>
        <begin position="116"/>
        <end position="137"/>
    </location>
</feature>
<comment type="caution">
    <text evidence="2">The sequence shown here is derived from an EMBL/GenBank/DDBJ whole genome shotgun (WGS) entry which is preliminary data.</text>
</comment>
<gene>
    <name evidence="2" type="ORF">RM519_08420</name>
</gene>
<dbReference type="InterPro" id="IPR026414">
    <property type="entry name" value="ExosoTase_F-assoc_memb"/>
</dbReference>